<dbReference type="OrthoDB" id="3270987at2759"/>
<dbReference type="EMBL" id="KQ086006">
    <property type="protein sequence ID" value="KLO11212.1"/>
    <property type="molecule type" value="Genomic_DNA"/>
</dbReference>
<accession>A0A0H2RHW1</accession>
<feature type="region of interest" description="Disordered" evidence="1">
    <location>
        <begin position="1"/>
        <end position="23"/>
    </location>
</feature>
<evidence type="ECO:0000313" key="3">
    <source>
        <dbReference type="Proteomes" id="UP000053477"/>
    </source>
</evidence>
<gene>
    <name evidence="2" type="ORF">SCHPADRAFT_482579</name>
</gene>
<reference evidence="2 3" key="1">
    <citation type="submission" date="2015-04" db="EMBL/GenBank/DDBJ databases">
        <title>Complete genome sequence of Schizopora paradoxa KUC8140, a cosmopolitan wood degrader in East Asia.</title>
        <authorList>
            <consortium name="DOE Joint Genome Institute"/>
            <person name="Min B."/>
            <person name="Park H."/>
            <person name="Jang Y."/>
            <person name="Kim J.-J."/>
            <person name="Kim K.H."/>
            <person name="Pangilinan J."/>
            <person name="Lipzen A."/>
            <person name="Riley R."/>
            <person name="Grigoriev I.V."/>
            <person name="Spatafora J.W."/>
            <person name="Choi I.-G."/>
        </authorList>
    </citation>
    <scope>NUCLEOTIDE SEQUENCE [LARGE SCALE GENOMIC DNA]</scope>
    <source>
        <strain evidence="2 3">KUC8140</strain>
    </source>
</reference>
<sequence>MPSSFGSSNSKSMNTSPNMAPKTIDEGNPLQQCYITSITDDALEIILESVFTTSCAEYNNATVPRHLPALSTLKLSHVNRQFRLLSLSTPHLWTHIAGKERNPNMGLVNACLERSRDLPLTIHLYVYIDPLYGSSCDNILSASKPHSHRWRSVTFHFTHIPHGPPDYTLGFVGALRGLYELRDIPTPALEELALYNEPNSIEGSLYFIESWNTPALRSLITVFCFPSKLPAESFGSITSLEMTFSLRYEDFFDALSLIQTSKMPNLTDLSLIFNYHEEFFAINPQSVPPLQKTSIPSIQRLRITNSTKSFHDTYSEGLEKDIFRALTFPNAHELSVTFVGETVHVGRPCAYFHLFDAAERIFHTDNAEATPFPCVSRLLINISASGLDHEALAGGLARFDLPLHLLPSLKELHVRSNMPIDFGTDFLGKGDQPALRRIEFDVPRLELQASAATSPCEPDYWEWLRALVKALTAQGVWNQFEELTLIERVYGTNPDGTGIRKRYRKRVFPRDMLFENLDGHVDDKSLSK</sequence>
<proteinExistence type="predicted"/>
<organism evidence="2 3">
    <name type="scientific">Schizopora paradoxa</name>
    <dbReference type="NCBI Taxonomy" id="27342"/>
    <lineage>
        <taxon>Eukaryota</taxon>
        <taxon>Fungi</taxon>
        <taxon>Dikarya</taxon>
        <taxon>Basidiomycota</taxon>
        <taxon>Agaricomycotina</taxon>
        <taxon>Agaricomycetes</taxon>
        <taxon>Hymenochaetales</taxon>
        <taxon>Schizoporaceae</taxon>
        <taxon>Schizopora</taxon>
    </lineage>
</organism>
<evidence type="ECO:0008006" key="4">
    <source>
        <dbReference type="Google" id="ProtNLM"/>
    </source>
</evidence>
<dbReference type="Proteomes" id="UP000053477">
    <property type="component" value="Unassembled WGS sequence"/>
</dbReference>
<evidence type="ECO:0000256" key="1">
    <source>
        <dbReference type="SAM" id="MobiDB-lite"/>
    </source>
</evidence>
<dbReference type="AlphaFoldDB" id="A0A0H2RHW1"/>
<feature type="compositionally biased region" description="Low complexity" evidence="1">
    <location>
        <begin position="1"/>
        <end position="19"/>
    </location>
</feature>
<keyword evidence="3" id="KW-1185">Reference proteome</keyword>
<dbReference type="SUPFAM" id="SSF52047">
    <property type="entry name" value="RNI-like"/>
    <property type="match status" value="1"/>
</dbReference>
<dbReference type="InParanoid" id="A0A0H2RHW1"/>
<evidence type="ECO:0000313" key="2">
    <source>
        <dbReference type="EMBL" id="KLO11212.1"/>
    </source>
</evidence>
<name>A0A0H2RHW1_9AGAM</name>
<protein>
    <recommendedName>
        <fullName evidence="4">F-box domain-containing protein</fullName>
    </recommendedName>
</protein>